<dbReference type="AlphaFoldDB" id="A0A7R9Q3E5"/>
<dbReference type="GO" id="GO:0007218">
    <property type="term" value="P:neuropeptide signaling pathway"/>
    <property type="evidence" value="ECO:0007669"/>
    <property type="project" value="InterPro"/>
</dbReference>
<evidence type="ECO:0008006" key="3">
    <source>
        <dbReference type="Google" id="ProtNLM"/>
    </source>
</evidence>
<dbReference type="GO" id="GO:0008255">
    <property type="term" value="F:ecdysis-triggering hormone activity"/>
    <property type="evidence" value="ECO:0007669"/>
    <property type="project" value="InterPro"/>
</dbReference>
<dbReference type="Pfam" id="PF04736">
    <property type="entry name" value="Eclosion"/>
    <property type="match status" value="1"/>
</dbReference>
<keyword evidence="2" id="KW-1185">Reference proteome</keyword>
<dbReference type="EMBL" id="OC863299">
    <property type="protein sequence ID" value="CAD7630910.1"/>
    <property type="molecule type" value="Genomic_DNA"/>
</dbReference>
<sequence length="80" mass="9054">MSIASNLPMDRLRLCIQNCGQCKAMYGQYFLGKQCAQHCLDNKVLLESGELQVPDCNSPHSILPYIRKLIDDIDVKQDVI</sequence>
<evidence type="ECO:0000313" key="1">
    <source>
        <dbReference type="EMBL" id="CAD7630910.1"/>
    </source>
</evidence>
<evidence type="ECO:0000313" key="2">
    <source>
        <dbReference type="Proteomes" id="UP000759131"/>
    </source>
</evidence>
<accession>A0A7R9Q3E5</accession>
<dbReference type="EMBL" id="CAJPIZ010008724">
    <property type="protein sequence ID" value="CAG2111340.1"/>
    <property type="molecule type" value="Genomic_DNA"/>
</dbReference>
<name>A0A7R9Q3E5_9ACAR</name>
<protein>
    <recommendedName>
        <fullName evidence="3">Eclosion hormone</fullName>
    </recommendedName>
</protein>
<dbReference type="Proteomes" id="UP000759131">
    <property type="component" value="Unassembled WGS sequence"/>
</dbReference>
<dbReference type="GO" id="GO:0018990">
    <property type="term" value="P:ecdysis, chitin-based cuticle"/>
    <property type="evidence" value="ECO:0007669"/>
    <property type="project" value="InterPro"/>
</dbReference>
<reference evidence="1" key="1">
    <citation type="submission" date="2020-11" db="EMBL/GenBank/DDBJ databases">
        <authorList>
            <person name="Tran Van P."/>
        </authorList>
    </citation>
    <scope>NUCLEOTIDE SEQUENCE</scope>
</reference>
<organism evidence="1">
    <name type="scientific">Medioppia subpectinata</name>
    <dbReference type="NCBI Taxonomy" id="1979941"/>
    <lineage>
        <taxon>Eukaryota</taxon>
        <taxon>Metazoa</taxon>
        <taxon>Ecdysozoa</taxon>
        <taxon>Arthropoda</taxon>
        <taxon>Chelicerata</taxon>
        <taxon>Arachnida</taxon>
        <taxon>Acari</taxon>
        <taxon>Acariformes</taxon>
        <taxon>Sarcoptiformes</taxon>
        <taxon>Oribatida</taxon>
        <taxon>Brachypylina</taxon>
        <taxon>Oppioidea</taxon>
        <taxon>Oppiidae</taxon>
        <taxon>Medioppia</taxon>
    </lineage>
</organism>
<dbReference type="InterPro" id="IPR006825">
    <property type="entry name" value="Eclosion"/>
</dbReference>
<dbReference type="OrthoDB" id="6432957at2759"/>
<gene>
    <name evidence="1" type="ORF">OSB1V03_LOCUS11321</name>
</gene>
<proteinExistence type="predicted"/>